<dbReference type="EMBL" id="CP137641">
    <property type="protein sequence ID" value="WOX55468.1"/>
    <property type="molecule type" value="Genomic_DNA"/>
</dbReference>
<dbReference type="Proteomes" id="UP001626603">
    <property type="component" value="Chromosome"/>
</dbReference>
<evidence type="ECO:0000313" key="1">
    <source>
        <dbReference type="EMBL" id="WOX55468.1"/>
    </source>
</evidence>
<dbReference type="AlphaFoldDB" id="A0ABD8A8U6"/>
<protein>
    <submittedName>
        <fullName evidence="1">Uncharacterized protein</fullName>
    </submittedName>
</protein>
<evidence type="ECO:0000313" key="2">
    <source>
        <dbReference type="Proteomes" id="UP001626603"/>
    </source>
</evidence>
<accession>A0ABD8A8U6</accession>
<keyword evidence="2" id="KW-1185">Reference proteome</keyword>
<gene>
    <name evidence="1" type="ORF">R6Y95_08340</name>
</gene>
<reference evidence="1 2" key="1">
    <citation type="submission" date="2023-10" db="EMBL/GenBank/DDBJ databases">
        <title>The complete genome sequence of Methanoculleus palmolei DSM 4273.</title>
        <authorList>
            <person name="Lai S.-J."/>
            <person name="You Y.-T."/>
            <person name="Chen S.-C."/>
        </authorList>
    </citation>
    <scope>NUCLEOTIDE SEQUENCE [LARGE SCALE GENOMIC DNA]</scope>
    <source>
        <strain evidence="1 2">DSM 4273</strain>
    </source>
</reference>
<organism evidence="1 2">
    <name type="scientific">Methanoculleus palmolei</name>
    <dbReference type="NCBI Taxonomy" id="72612"/>
    <lineage>
        <taxon>Archaea</taxon>
        <taxon>Methanobacteriati</taxon>
        <taxon>Methanobacteriota</taxon>
        <taxon>Stenosarchaea group</taxon>
        <taxon>Methanomicrobia</taxon>
        <taxon>Methanomicrobiales</taxon>
        <taxon>Methanomicrobiaceae</taxon>
        <taxon>Methanoculleus</taxon>
    </lineage>
</organism>
<sequence length="103" mass="11929">MHDHELELSASDRYAKALSLSHERESEQITVDTSLPLQRCRVCGAEMPVTEKCLQVMADRMLARLKPETAVIVRKDLELYLTACISCRQKFSVKWNTYPRKFI</sequence>
<name>A0ABD8A8U6_9EURY</name>
<proteinExistence type="predicted"/>